<evidence type="ECO:0000256" key="1">
    <source>
        <dbReference type="SAM" id="MobiDB-lite"/>
    </source>
</evidence>
<keyword evidence="2" id="KW-1133">Transmembrane helix</keyword>
<evidence type="ECO:0000313" key="4">
    <source>
        <dbReference type="EnsemblPlants" id="TraesCSU02G078400.1.cds1"/>
    </source>
</evidence>
<accession>A0A3B6U0G7</accession>
<dbReference type="Pfam" id="PF04578">
    <property type="entry name" value="DUF594"/>
    <property type="match status" value="1"/>
</dbReference>
<feature type="transmembrane region" description="Helical" evidence="2">
    <location>
        <begin position="310"/>
        <end position="327"/>
    </location>
</feature>
<dbReference type="InterPro" id="IPR007658">
    <property type="entry name" value="DUF594"/>
</dbReference>
<dbReference type="STRING" id="4565.A0A3B6U0G7"/>
<dbReference type="Pfam" id="PF13968">
    <property type="entry name" value="DUF4220"/>
    <property type="match status" value="1"/>
</dbReference>
<keyword evidence="5" id="KW-1185">Reference proteome</keyword>
<dbReference type="Proteomes" id="UP000019116">
    <property type="component" value="Chromosome Un"/>
</dbReference>
<feature type="domain" description="DUF4220" evidence="3">
    <location>
        <begin position="49"/>
        <end position="357"/>
    </location>
</feature>
<feature type="transmembrane region" description="Helical" evidence="2">
    <location>
        <begin position="339"/>
        <end position="361"/>
    </location>
</feature>
<evidence type="ECO:0000259" key="3">
    <source>
        <dbReference type="Pfam" id="PF13968"/>
    </source>
</evidence>
<feature type="transmembrane region" description="Helical" evidence="2">
    <location>
        <begin position="13"/>
        <end position="34"/>
    </location>
</feature>
<proteinExistence type="predicted"/>
<dbReference type="Gramene" id="TraesCSU02G078400.1">
    <property type="protein sequence ID" value="TraesCSU02G078400.1.cds1"/>
    <property type="gene ID" value="TraesCSU02G078400"/>
</dbReference>
<feature type="compositionally biased region" description="Acidic residues" evidence="1">
    <location>
        <begin position="648"/>
        <end position="657"/>
    </location>
</feature>
<keyword evidence="2" id="KW-0472">Membrane</keyword>
<dbReference type="EnsemblPlants" id="TraesCSU02G078400.1">
    <property type="protein sequence ID" value="TraesCSU02G078400.1.cds1"/>
    <property type="gene ID" value="TraesCSU02G078400"/>
</dbReference>
<sequence length="675" mass="76635">MGFSEAVQWFDEWQLRILVLASLFIQYFLFFSSVVRRYNVPSWLRLFMWLAYLGGDALAIYGLATLFNRHKQLPTDGSGLEVLWAPVLLIHLGGQHPMTAYSIEDNELWARQAITVVSQVTVALYVFCKSWSGEKRLLQTAILLFVVGIVRSVQKPWALKNGSITDMVASSSPYTRREQGSFAFIWEGCISLVGTELSDNGKQEEEAEELDIPLEEFVQEARRCVLLSELASDQEKAEKLATSSGEMYAYRLLVDISKPYSSRVEMLHLLMALDCQHAHSISKSILHWLFAILYTNLNMILSLFGLCLHLLPPFLTLASVILFSTSHKYHDYNTADVKVTHILFCCTLPLDFLLLLVSPFIEEFGCIKVSQYSLLSFYARKKRPTTLLKLATVVRCEDYVNMHCYIEHGPSDSSNTIIELVFGYVRDGWTRYINDATSYKRFNSHGGEWTLNQHHLGHAKRLGWSLKMAFDRSVLLWHIATDLCFHHQSTTPHGQERAAKSRVISNHLAYLLCIRPEMLMLGTRKSIFSIACEDIKLTMAGKLEADVRRLAQVILHRSQHVSNIGVLVPNASKLAEALMELQDEQVRWEVIQGVWVEMLCYSASTCRGYLHGKNMNEGPELLSQVWILLSFMGMETSADRYQKSEPPETMEEEEVEGGDVGGEGGSIQHEINIPV</sequence>
<reference evidence="4" key="1">
    <citation type="submission" date="2018-08" db="EMBL/GenBank/DDBJ databases">
        <authorList>
            <person name="Rossello M."/>
        </authorList>
    </citation>
    <scope>NUCLEOTIDE SEQUENCE [LARGE SCALE GENOMIC DNA]</scope>
    <source>
        <strain evidence="4">cv. Chinese Spring</strain>
    </source>
</reference>
<evidence type="ECO:0000313" key="5">
    <source>
        <dbReference type="Proteomes" id="UP000019116"/>
    </source>
</evidence>
<dbReference type="Gramene" id="TraesROB_scaffold_043392_01G000100.1">
    <property type="protein sequence ID" value="TraesROB_scaffold_043392_01G000100.1"/>
    <property type="gene ID" value="TraesROB_scaffold_043392_01G000100"/>
</dbReference>
<feature type="region of interest" description="Disordered" evidence="1">
    <location>
        <begin position="638"/>
        <end position="675"/>
    </location>
</feature>
<protein>
    <recommendedName>
        <fullName evidence="3">DUF4220 domain-containing protein</fullName>
    </recommendedName>
</protein>
<dbReference type="OrthoDB" id="694446at2759"/>
<name>A0A3B6U0G7_WHEAT</name>
<feature type="transmembrane region" description="Helical" evidence="2">
    <location>
        <begin position="46"/>
        <end position="67"/>
    </location>
</feature>
<dbReference type="OMA" id="QHEINIP"/>
<keyword evidence="2" id="KW-0812">Transmembrane</keyword>
<dbReference type="AlphaFoldDB" id="A0A3B6U0G7"/>
<organism evidence="4">
    <name type="scientific">Triticum aestivum</name>
    <name type="common">Wheat</name>
    <dbReference type="NCBI Taxonomy" id="4565"/>
    <lineage>
        <taxon>Eukaryota</taxon>
        <taxon>Viridiplantae</taxon>
        <taxon>Streptophyta</taxon>
        <taxon>Embryophyta</taxon>
        <taxon>Tracheophyta</taxon>
        <taxon>Spermatophyta</taxon>
        <taxon>Magnoliopsida</taxon>
        <taxon>Liliopsida</taxon>
        <taxon>Poales</taxon>
        <taxon>Poaceae</taxon>
        <taxon>BOP clade</taxon>
        <taxon>Pooideae</taxon>
        <taxon>Triticodae</taxon>
        <taxon>Triticeae</taxon>
        <taxon>Triticinae</taxon>
        <taxon>Triticum</taxon>
    </lineage>
</organism>
<dbReference type="InterPro" id="IPR025315">
    <property type="entry name" value="DUF4220"/>
</dbReference>
<evidence type="ECO:0000256" key="2">
    <source>
        <dbReference type="SAM" id="Phobius"/>
    </source>
</evidence>
<dbReference type="PANTHER" id="PTHR31325">
    <property type="entry name" value="OS01G0798800 PROTEIN-RELATED"/>
    <property type="match status" value="1"/>
</dbReference>
<reference evidence="4" key="2">
    <citation type="submission" date="2018-10" db="UniProtKB">
        <authorList>
            <consortium name="EnsemblPlants"/>
        </authorList>
    </citation>
    <scope>IDENTIFICATION</scope>
</reference>